<reference evidence="2 3" key="1">
    <citation type="submission" date="2018-11" db="EMBL/GenBank/DDBJ databases">
        <title>Taxonoimc description of Halomarina strain SPP-AMP-1.</title>
        <authorList>
            <person name="Pal Y."/>
            <person name="Srinivasana K."/>
            <person name="Verma A."/>
            <person name="Kumar P."/>
        </authorList>
    </citation>
    <scope>NUCLEOTIDE SEQUENCE [LARGE SCALE GENOMIC DNA]</scope>
    <source>
        <strain evidence="2 3">SPP-AMP-1</strain>
    </source>
</reference>
<evidence type="ECO:0000256" key="1">
    <source>
        <dbReference type="SAM" id="Phobius"/>
    </source>
</evidence>
<dbReference type="AlphaFoldDB" id="A0A3P3RJF0"/>
<dbReference type="EMBL" id="RRCH01000003">
    <property type="protein sequence ID" value="RRJ33631.1"/>
    <property type="molecule type" value="Genomic_DNA"/>
</dbReference>
<gene>
    <name evidence="2" type="ORF">EIK79_02200</name>
</gene>
<comment type="caution">
    <text evidence="2">The sequence shown here is derived from an EMBL/GenBank/DDBJ whole genome shotgun (WGS) entry which is preliminary data.</text>
</comment>
<sequence>MGTVVLFLIPLYSTPVAAQLGVSEAEQVLCDGSAGVNIAQIITVGLGLISMYFILKFLIRMMTGLDKAGSTDSGAQAQGKQEAKGGIYSLVAALLPVLVPVFLNTAGIDVASCLFPT</sequence>
<organism evidence="2 3">
    <name type="scientific">Halocatena pleomorpha</name>
    <dbReference type="NCBI Taxonomy" id="1785090"/>
    <lineage>
        <taxon>Archaea</taxon>
        <taxon>Methanobacteriati</taxon>
        <taxon>Methanobacteriota</taxon>
        <taxon>Stenosarchaea group</taxon>
        <taxon>Halobacteria</taxon>
        <taxon>Halobacteriales</taxon>
        <taxon>Natronomonadaceae</taxon>
        <taxon>Halocatena</taxon>
    </lineage>
</organism>
<evidence type="ECO:0000313" key="3">
    <source>
        <dbReference type="Proteomes" id="UP000282322"/>
    </source>
</evidence>
<feature type="transmembrane region" description="Helical" evidence="1">
    <location>
        <begin position="87"/>
        <end position="108"/>
    </location>
</feature>
<name>A0A3P3RJF0_9EURY</name>
<protein>
    <submittedName>
        <fullName evidence="2">Uncharacterized protein</fullName>
    </submittedName>
</protein>
<accession>A0A3P3RJF0</accession>
<keyword evidence="1" id="KW-1133">Transmembrane helix</keyword>
<dbReference type="Proteomes" id="UP000282322">
    <property type="component" value="Unassembled WGS sequence"/>
</dbReference>
<evidence type="ECO:0000313" key="2">
    <source>
        <dbReference type="EMBL" id="RRJ33631.1"/>
    </source>
</evidence>
<keyword evidence="3" id="KW-1185">Reference proteome</keyword>
<dbReference type="RefSeq" id="WP_124953498.1">
    <property type="nucleotide sequence ID" value="NZ_RRCH01000003.1"/>
</dbReference>
<keyword evidence="1" id="KW-0472">Membrane</keyword>
<feature type="transmembrane region" description="Helical" evidence="1">
    <location>
        <begin position="34"/>
        <end position="55"/>
    </location>
</feature>
<keyword evidence="1" id="KW-0812">Transmembrane</keyword>
<proteinExistence type="predicted"/>